<gene>
    <name evidence="8" type="ORF">HannXRQ_Chr14g0455441</name>
</gene>
<feature type="repeat" description="PPR" evidence="5">
    <location>
        <begin position="188"/>
        <end position="222"/>
    </location>
</feature>
<dbReference type="PANTHER" id="PTHR47933">
    <property type="entry name" value="PENTATRICOPEPTIDE REPEAT-CONTAINING PROTEIN 1, MITOCHONDRIAL"/>
    <property type="match status" value="1"/>
</dbReference>
<feature type="repeat" description="PPR" evidence="5">
    <location>
        <begin position="118"/>
        <end position="152"/>
    </location>
</feature>
<feature type="repeat" description="PPR" evidence="5">
    <location>
        <begin position="83"/>
        <end position="117"/>
    </location>
</feature>
<evidence type="ECO:0000256" key="4">
    <source>
        <dbReference type="ARBA" id="ARBA00022806"/>
    </source>
</evidence>
<dbReference type="InParanoid" id="A0A251SKT4"/>
<evidence type="ECO:0000256" key="3">
    <source>
        <dbReference type="ARBA" id="ARBA00022801"/>
    </source>
</evidence>
<keyword evidence="2" id="KW-0677">Repeat</keyword>
<dbReference type="InterPro" id="IPR048333">
    <property type="entry name" value="HA2_WH"/>
</dbReference>
<dbReference type="PANTHER" id="PTHR47933:SF2">
    <property type="entry name" value="PPR CONTAINING PLANT-LIKE PROTEIN"/>
    <property type="match status" value="1"/>
</dbReference>
<protein>
    <submittedName>
        <fullName evidence="8">Putative tetratricopeptide-like helical domain-containing protein</fullName>
    </submittedName>
</protein>
<dbReference type="Pfam" id="PF04408">
    <property type="entry name" value="WHD_HA2"/>
    <property type="match status" value="1"/>
</dbReference>
<feature type="domain" description="Helicase associated" evidence="6">
    <location>
        <begin position="438"/>
        <end position="458"/>
    </location>
</feature>
<evidence type="ECO:0000313" key="8">
    <source>
        <dbReference type="EMBL" id="OTF99333.1"/>
    </source>
</evidence>
<dbReference type="NCBIfam" id="TIGR00756">
    <property type="entry name" value="PPR"/>
    <property type="match status" value="8"/>
</dbReference>
<dbReference type="AlphaFoldDB" id="A0A251SKT4"/>
<dbReference type="Pfam" id="PF26026">
    <property type="entry name" value="RNA_hel_CTD"/>
    <property type="match status" value="1"/>
</dbReference>
<dbReference type="InterPro" id="IPR051240">
    <property type="entry name" value="Mito_RNA-Proc/Resp"/>
</dbReference>
<evidence type="ECO:0000256" key="2">
    <source>
        <dbReference type="ARBA" id="ARBA00022737"/>
    </source>
</evidence>
<dbReference type="InterPro" id="IPR002885">
    <property type="entry name" value="PPR_rpt"/>
</dbReference>
<keyword evidence="4" id="KW-0067">ATP-binding</keyword>
<dbReference type="Proteomes" id="UP000215914">
    <property type="component" value="Chromosome 14"/>
</dbReference>
<evidence type="ECO:0000256" key="1">
    <source>
        <dbReference type="ARBA" id="ARBA00007626"/>
    </source>
</evidence>
<dbReference type="Pfam" id="PF13041">
    <property type="entry name" value="PPR_2"/>
    <property type="match status" value="4"/>
</dbReference>
<dbReference type="Gene3D" id="1.25.40.10">
    <property type="entry name" value="Tetratricopeptide repeat domain"/>
    <property type="match status" value="4"/>
</dbReference>
<reference evidence="9" key="1">
    <citation type="journal article" date="2017" name="Nature">
        <title>The sunflower genome provides insights into oil metabolism, flowering and Asterid evolution.</title>
        <authorList>
            <person name="Badouin H."/>
            <person name="Gouzy J."/>
            <person name="Grassa C.J."/>
            <person name="Murat F."/>
            <person name="Staton S.E."/>
            <person name="Cottret L."/>
            <person name="Lelandais-Briere C."/>
            <person name="Owens G.L."/>
            <person name="Carrere S."/>
            <person name="Mayjonade B."/>
            <person name="Legrand L."/>
            <person name="Gill N."/>
            <person name="Kane N.C."/>
            <person name="Bowers J.E."/>
            <person name="Hubner S."/>
            <person name="Bellec A."/>
            <person name="Berard A."/>
            <person name="Berges H."/>
            <person name="Blanchet N."/>
            <person name="Boniface M.C."/>
            <person name="Brunel D."/>
            <person name="Catrice O."/>
            <person name="Chaidir N."/>
            <person name="Claudel C."/>
            <person name="Donnadieu C."/>
            <person name="Faraut T."/>
            <person name="Fievet G."/>
            <person name="Helmstetter N."/>
            <person name="King M."/>
            <person name="Knapp S.J."/>
            <person name="Lai Z."/>
            <person name="Le Paslier M.C."/>
            <person name="Lippi Y."/>
            <person name="Lorenzon L."/>
            <person name="Mandel J.R."/>
            <person name="Marage G."/>
            <person name="Marchand G."/>
            <person name="Marquand E."/>
            <person name="Bret-Mestries E."/>
            <person name="Morien E."/>
            <person name="Nambeesan S."/>
            <person name="Nguyen T."/>
            <person name="Pegot-Espagnet P."/>
            <person name="Pouilly N."/>
            <person name="Raftis F."/>
            <person name="Sallet E."/>
            <person name="Schiex T."/>
            <person name="Thomas J."/>
            <person name="Vandecasteele C."/>
            <person name="Vares D."/>
            <person name="Vear F."/>
            <person name="Vautrin S."/>
            <person name="Crespi M."/>
            <person name="Mangin B."/>
            <person name="Burke J.M."/>
            <person name="Salse J."/>
            <person name="Munos S."/>
            <person name="Vincourt P."/>
            <person name="Rieseberg L.H."/>
            <person name="Langlade N.B."/>
        </authorList>
    </citation>
    <scope>NUCLEOTIDE SEQUENCE [LARGE SCALE GENOMIC DNA]</scope>
    <source>
        <strain evidence="9">cv. SF193</strain>
    </source>
</reference>
<keyword evidence="4" id="KW-0347">Helicase</keyword>
<organism evidence="8 9">
    <name type="scientific">Helianthus annuus</name>
    <name type="common">Common sunflower</name>
    <dbReference type="NCBI Taxonomy" id="4232"/>
    <lineage>
        <taxon>Eukaryota</taxon>
        <taxon>Viridiplantae</taxon>
        <taxon>Streptophyta</taxon>
        <taxon>Embryophyta</taxon>
        <taxon>Tracheophyta</taxon>
        <taxon>Spermatophyta</taxon>
        <taxon>Magnoliopsida</taxon>
        <taxon>eudicotyledons</taxon>
        <taxon>Gunneridae</taxon>
        <taxon>Pentapetalae</taxon>
        <taxon>asterids</taxon>
        <taxon>campanulids</taxon>
        <taxon>Asterales</taxon>
        <taxon>Asteraceae</taxon>
        <taxon>Asteroideae</taxon>
        <taxon>Heliantheae alliance</taxon>
        <taxon>Heliantheae</taxon>
        <taxon>Helianthus</taxon>
    </lineage>
</organism>
<dbReference type="SUPFAM" id="SSF81901">
    <property type="entry name" value="HCP-like"/>
    <property type="match status" value="1"/>
</dbReference>
<feature type="repeat" description="PPR" evidence="5">
    <location>
        <begin position="223"/>
        <end position="257"/>
    </location>
</feature>
<keyword evidence="9" id="KW-1185">Reference proteome</keyword>
<evidence type="ECO:0000259" key="7">
    <source>
        <dbReference type="Pfam" id="PF26026"/>
    </source>
</evidence>
<feature type="domain" description="RNA helicase C-terminal" evidence="7">
    <location>
        <begin position="497"/>
        <end position="555"/>
    </location>
</feature>
<accession>A0A251SKT4</accession>
<keyword evidence="3" id="KW-0378">Hydrolase</keyword>
<evidence type="ECO:0000313" key="9">
    <source>
        <dbReference type="Proteomes" id="UP000215914"/>
    </source>
</evidence>
<name>A0A251SKT4_HELAN</name>
<dbReference type="PROSITE" id="PS51375">
    <property type="entry name" value="PPR"/>
    <property type="match status" value="7"/>
</dbReference>
<dbReference type="OMA" id="PTIYVFN"/>
<evidence type="ECO:0000259" key="6">
    <source>
        <dbReference type="Pfam" id="PF04408"/>
    </source>
</evidence>
<dbReference type="Gene3D" id="1.20.120.1080">
    <property type="match status" value="1"/>
</dbReference>
<dbReference type="GO" id="GO:0003729">
    <property type="term" value="F:mRNA binding"/>
    <property type="evidence" value="ECO:0000318"/>
    <property type="project" value="GO_Central"/>
</dbReference>
<evidence type="ECO:0000256" key="5">
    <source>
        <dbReference type="PROSITE-ProRule" id="PRU00708"/>
    </source>
</evidence>
<keyword evidence="4" id="KW-0547">Nucleotide-binding</keyword>
<comment type="similarity">
    <text evidence="1">Belongs to the PPR family. P subfamily.</text>
</comment>
<sequence>MLYRNPVPPIPEFTKILSVIVKRNHFAAAISLIKHFDFLGVNPVLKPTIYVFNIAINCFCHLKRVDFGFAVLAKATKLGYQPDCATFNTLIRGLCGNNKLHQAIKLFDRIVKNGFEPSVVTYGTLINGLCKSGDTRSAVVLLQNMEASTCPPGIIQYSCIIDSLCKRKRFVEALKLFTEMKRKGVSPNVVTYTCLIHGLCSIHSWDEALELLSEMHARNISLNVHTFSILMDALCKEGRITEAESLLSLMIQRGVTPNTVTYNSLIRGYCLLGKMDVARKLFDSMPNVRTYNIMIDGLCKASELDKANTLFLEMKANGCSADEITYKIMVQGFIRAKQTTRAIEFINRSLNGNVSADVKKWLNGCCPPMDQKILSILTNPYKTFQICFLYTNSNVNQHEIFEDVVVLVEYRLDFQLGAIESFLAKALQPPDALSVQNAVELLKTMGALDDAEELTPLGDCEKVKTSSIYIQDSTNISDYALLMFGGNLIPSKNGDGIEMLDGYLQFSASKSVLGLIKIMRGEVDTLLKRKIEDPKLDVNVEGKGVVAALVELLHNQNVCY</sequence>
<dbReference type="InterPro" id="IPR011990">
    <property type="entry name" value="TPR-like_helical_dom_sf"/>
</dbReference>
<proteinExistence type="inferred from homology"/>
<feature type="repeat" description="PPR" evidence="5">
    <location>
        <begin position="287"/>
        <end position="321"/>
    </location>
</feature>
<feature type="repeat" description="PPR" evidence="5">
    <location>
        <begin position="153"/>
        <end position="187"/>
    </location>
</feature>
<dbReference type="InterPro" id="IPR059023">
    <property type="entry name" value="RNA_hel_CTD"/>
</dbReference>
<feature type="repeat" description="PPR" evidence="5">
    <location>
        <begin position="258"/>
        <end position="285"/>
    </location>
</feature>
<dbReference type="EMBL" id="CM007903">
    <property type="protein sequence ID" value="OTF99333.1"/>
    <property type="molecule type" value="Genomic_DNA"/>
</dbReference>